<feature type="transmembrane region" description="Helical" evidence="1">
    <location>
        <begin position="43"/>
        <end position="60"/>
    </location>
</feature>
<dbReference type="AlphaFoldDB" id="A0A0W8EA76"/>
<evidence type="ECO:0000256" key="1">
    <source>
        <dbReference type="SAM" id="Phobius"/>
    </source>
</evidence>
<name>A0A0W8EA76_9ZZZZ</name>
<organism evidence="2">
    <name type="scientific">hydrocarbon metagenome</name>
    <dbReference type="NCBI Taxonomy" id="938273"/>
    <lineage>
        <taxon>unclassified sequences</taxon>
        <taxon>metagenomes</taxon>
        <taxon>ecological metagenomes</taxon>
    </lineage>
</organism>
<protein>
    <submittedName>
        <fullName evidence="2">Uncharacterized protein</fullName>
    </submittedName>
</protein>
<sequence>MDLATKEQFKWKFYRLVVILNLIVLIVAIGFVALFIAPEDYRIPAFFISILAALLAGWHFQRQYRETRAWLLSRE</sequence>
<evidence type="ECO:0000313" key="2">
    <source>
        <dbReference type="EMBL" id="KUG05530.1"/>
    </source>
</evidence>
<dbReference type="EMBL" id="LNQE01001808">
    <property type="protein sequence ID" value="KUG05530.1"/>
    <property type="molecule type" value="Genomic_DNA"/>
</dbReference>
<feature type="transmembrane region" description="Helical" evidence="1">
    <location>
        <begin position="12"/>
        <end position="37"/>
    </location>
</feature>
<comment type="caution">
    <text evidence="2">The sequence shown here is derived from an EMBL/GenBank/DDBJ whole genome shotgun (WGS) entry which is preliminary data.</text>
</comment>
<accession>A0A0W8EA76</accession>
<gene>
    <name evidence="2" type="ORF">ASZ90_017033</name>
</gene>
<proteinExistence type="predicted"/>
<reference evidence="2" key="1">
    <citation type="journal article" date="2015" name="Proc. Natl. Acad. Sci. U.S.A.">
        <title>Networks of energetic and metabolic interactions define dynamics in microbial communities.</title>
        <authorList>
            <person name="Embree M."/>
            <person name="Liu J.K."/>
            <person name="Al-Bassam M.M."/>
            <person name="Zengler K."/>
        </authorList>
    </citation>
    <scope>NUCLEOTIDE SEQUENCE</scope>
</reference>
<keyword evidence="1" id="KW-0812">Transmembrane</keyword>
<keyword evidence="1" id="KW-1133">Transmembrane helix</keyword>
<keyword evidence="1" id="KW-0472">Membrane</keyword>